<organism evidence="2 3">
    <name type="scientific">Planifilum fulgidum</name>
    <dbReference type="NCBI Taxonomy" id="201973"/>
    <lineage>
        <taxon>Bacteria</taxon>
        <taxon>Bacillati</taxon>
        <taxon>Bacillota</taxon>
        <taxon>Bacilli</taxon>
        <taxon>Bacillales</taxon>
        <taxon>Thermoactinomycetaceae</taxon>
        <taxon>Planifilum</taxon>
    </lineage>
</organism>
<evidence type="ECO:0000259" key="1">
    <source>
        <dbReference type="Pfam" id="PF12867"/>
    </source>
</evidence>
<proteinExistence type="predicted"/>
<protein>
    <submittedName>
        <fullName evidence="2">Uncharacterized damage-inducible protein DinB (Forms a four-helix bundle)</fullName>
    </submittedName>
</protein>
<dbReference type="InterPro" id="IPR034660">
    <property type="entry name" value="DinB/YfiT-like"/>
</dbReference>
<reference evidence="2 3" key="1">
    <citation type="submission" date="2016-10" db="EMBL/GenBank/DDBJ databases">
        <authorList>
            <person name="de Groot N.N."/>
        </authorList>
    </citation>
    <scope>NUCLEOTIDE SEQUENCE [LARGE SCALE GENOMIC DNA]</scope>
    <source>
        <strain evidence="2 3">DSM 44945</strain>
    </source>
</reference>
<dbReference type="RefSeq" id="WP_092036429.1">
    <property type="nucleotide sequence ID" value="NZ_FOOK01000006.1"/>
</dbReference>
<evidence type="ECO:0000313" key="2">
    <source>
        <dbReference type="EMBL" id="SFF82507.1"/>
    </source>
</evidence>
<dbReference type="EMBL" id="FOOK01000006">
    <property type="protein sequence ID" value="SFF82507.1"/>
    <property type="molecule type" value="Genomic_DNA"/>
</dbReference>
<dbReference type="OrthoDB" id="2932601at2"/>
<accession>A0A1I2LYU9</accession>
<sequence>MHHDLKPVPGMAPIVGLLYATVEDTYRRLKQRVKGMSQEELDYKGPFGDLNSTGQLIRHLAVVDLHWVYRLRGEPVPRDLQEAYGPMFDRQGKIPAVSGVPLEELLESYDRVQTWFRDVCLGLTDDDLDRVVDYEDGKTATIRWGIWHIADHSRYHQAQIAWLRKWWRQGRNKG</sequence>
<keyword evidence="3" id="KW-1185">Reference proteome</keyword>
<dbReference type="STRING" id="201973.SAMN04488025_10624"/>
<dbReference type="AlphaFoldDB" id="A0A1I2LYU9"/>
<name>A0A1I2LYU9_9BACL</name>
<feature type="domain" description="DinB-like" evidence="1">
    <location>
        <begin position="23"/>
        <end position="160"/>
    </location>
</feature>
<gene>
    <name evidence="2" type="ORF">SAMN04488025_10624</name>
</gene>
<evidence type="ECO:0000313" key="3">
    <source>
        <dbReference type="Proteomes" id="UP000198661"/>
    </source>
</evidence>
<dbReference type="Pfam" id="PF12867">
    <property type="entry name" value="DinB_2"/>
    <property type="match status" value="1"/>
</dbReference>
<dbReference type="SUPFAM" id="SSF109854">
    <property type="entry name" value="DinB/YfiT-like putative metalloenzymes"/>
    <property type="match status" value="1"/>
</dbReference>
<dbReference type="InterPro" id="IPR024775">
    <property type="entry name" value="DinB-like"/>
</dbReference>
<dbReference type="Proteomes" id="UP000198661">
    <property type="component" value="Unassembled WGS sequence"/>
</dbReference>
<dbReference type="Gene3D" id="1.20.120.450">
    <property type="entry name" value="dinb family like domain"/>
    <property type="match status" value="1"/>
</dbReference>